<evidence type="ECO:0000256" key="1">
    <source>
        <dbReference type="SAM" id="MobiDB-lite"/>
    </source>
</evidence>
<organism evidence="2 3">
    <name type="scientific">Dryococelus australis</name>
    <dbReference type="NCBI Taxonomy" id="614101"/>
    <lineage>
        <taxon>Eukaryota</taxon>
        <taxon>Metazoa</taxon>
        <taxon>Ecdysozoa</taxon>
        <taxon>Arthropoda</taxon>
        <taxon>Hexapoda</taxon>
        <taxon>Insecta</taxon>
        <taxon>Pterygota</taxon>
        <taxon>Neoptera</taxon>
        <taxon>Polyneoptera</taxon>
        <taxon>Phasmatodea</taxon>
        <taxon>Verophasmatodea</taxon>
        <taxon>Anareolatae</taxon>
        <taxon>Phasmatidae</taxon>
        <taxon>Eurycanthinae</taxon>
        <taxon>Dryococelus</taxon>
    </lineage>
</organism>
<feature type="region of interest" description="Disordered" evidence="1">
    <location>
        <begin position="236"/>
        <end position="267"/>
    </location>
</feature>
<name>A0ABQ9HBX2_9NEOP</name>
<comment type="caution">
    <text evidence="2">The sequence shown here is derived from an EMBL/GenBank/DDBJ whole genome shotgun (WGS) entry which is preliminary data.</text>
</comment>
<dbReference type="Proteomes" id="UP001159363">
    <property type="component" value="Chromosome 5"/>
</dbReference>
<feature type="compositionally biased region" description="Basic and acidic residues" evidence="1">
    <location>
        <begin position="245"/>
        <end position="260"/>
    </location>
</feature>
<gene>
    <name evidence="2" type="ORF">PR048_018304</name>
</gene>
<evidence type="ECO:0000313" key="2">
    <source>
        <dbReference type="EMBL" id="KAJ8881818.1"/>
    </source>
</evidence>
<keyword evidence="3" id="KW-1185">Reference proteome</keyword>
<protein>
    <submittedName>
        <fullName evidence="2">Uncharacterized protein</fullName>
    </submittedName>
</protein>
<sequence>MKDSEKSVWKAFNDMANKFLGNQKDSNMKDMYSKWTSAYDFGFPLPTHQPLIDGLPALLKRASLSYQPLPLCEKHYEVCAEIPFMSPPPHSFGFLSSPLSWNIWRATCKQSFIPSSVRGYGDLATRAFSGSSTPQRARPASQLVAHYTQLRRREKRQLHPLAGTRSLLPEPAKQRREPNSPSETTLPPSPRARYQRPLTKLRWLPHVHHLGKKKFNTISAYTRQKAKLKYRNRIRLGRASQRQPIDTHKTSYEPVKRCREPPNTTQSALYAPKSAPQVPQSLPHAPRLLHLVCNQHHTLANILHNPSIPPLQSFAILTNLRQSLAILHHNP</sequence>
<dbReference type="EMBL" id="JARBHB010000006">
    <property type="protein sequence ID" value="KAJ8881818.1"/>
    <property type="molecule type" value="Genomic_DNA"/>
</dbReference>
<proteinExistence type="predicted"/>
<accession>A0ABQ9HBX2</accession>
<evidence type="ECO:0000313" key="3">
    <source>
        <dbReference type="Proteomes" id="UP001159363"/>
    </source>
</evidence>
<feature type="region of interest" description="Disordered" evidence="1">
    <location>
        <begin position="152"/>
        <end position="192"/>
    </location>
</feature>
<reference evidence="2 3" key="1">
    <citation type="submission" date="2023-02" db="EMBL/GenBank/DDBJ databases">
        <title>LHISI_Scaffold_Assembly.</title>
        <authorList>
            <person name="Stuart O.P."/>
            <person name="Cleave R."/>
            <person name="Magrath M.J.L."/>
            <person name="Mikheyev A.S."/>
        </authorList>
    </citation>
    <scope>NUCLEOTIDE SEQUENCE [LARGE SCALE GENOMIC DNA]</scope>
    <source>
        <strain evidence="2">Daus_M_001</strain>
        <tissue evidence="2">Leg muscle</tissue>
    </source>
</reference>